<dbReference type="SUPFAM" id="SSF51735">
    <property type="entry name" value="NAD(P)-binding Rossmann-fold domains"/>
    <property type="match status" value="1"/>
</dbReference>
<reference evidence="6" key="1">
    <citation type="submission" date="2015-01" db="EMBL/GenBank/DDBJ databases">
        <title>Flavisolibacter sp./LCS9/ whole genome sequencing.</title>
        <authorList>
            <person name="Kim M.K."/>
            <person name="Srinivasan S."/>
            <person name="Lee J.-J."/>
        </authorList>
    </citation>
    <scope>NUCLEOTIDE SEQUENCE [LARGE SCALE GENOMIC DNA]</scope>
    <source>
        <strain evidence="6">LCS9</strain>
    </source>
</reference>
<sequence length="244" mass="27601">MRQFGLIGKTLTHSFSKTYFSKKFEQEGIADCSYQNFELPQIQDIDSLLSQYPDLKGFNITIPYKEEILPFLFQQNEIVQAVGACNCVKVIDGKFYGFNTDVIGFRDSLQPQLKPHHTKALILGWGGAAKAVAYTLTSLGIDYLVVSRKKAEKTITYSDIDKALLEQYTLIINTTPLGMYPNINDAPQIPYNLLSSKHFLFDLIYNPTQTKFLQLGAQQGSQTANGYDMLIGQAEESWRIWNTL</sequence>
<dbReference type="EC" id="1.1.1.25" evidence="5"/>
<dbReference type="SUPFAM" id="SSF53223">
    <property type="entry name" value="Aminoacid dehydrogenase-like, N-terminal domain"/>
    <property type="match status" value="1"/>
</dbReference>
<evidence type="ECO:0000256" key="3">
    <source>
        <dbReference type="ARBA" id="ARBA00023141"/>
    </source>
</evidence>
<keyword evidence="2 5" id="KW-0560">Oxidoreductase</keyword>
<dbReference type="GO" id="GO:0005829">
    <property type="term" value="C:cytosol"/>
    <property type="evidence" value="ECO:0007669"/>
    <property type="project" value="TreeGrafter"/>
</dbReference>
<accession>A0A172TT95</accession>
<dbReference type="GO" id="GO:0009423">
    <property type="term" value="P:chorismate biosynthetic process"/>
    <property type="evidence" value="ECO:0007669"/>
    <property type="project" value="TreeGrafter"/>
</dbReference>
<dbReference type="GO" id="GO:0019632">
    <property type="term" value="P:shikimate metabolic process"/>
    <property type="evidence" value="ECO:0007669"/>
    <property type="project" value="TreeGrafter"/>
</dbReference>
<keyword evidence="3" id="KW-0057">Aromatic amino acid biosynthesis</keyword>
<protein>
    <submittedName>
        <fullName evidence="5">Shikimate dehydrogenase</fullName>
        <ecNumber evidence="5">1.1.1.25</ecNumber>
    </submittedName>
</protein>
<keyword evidence="6" id="KW-1185">Reference proteome</keyword>
<dbReference type="STRING" id="1492898.SY85_06280"/>
<dbReference type="EMBL" id="CP011390">
    <property type="protein sequence ID" value="ANE50168.1"/>
    <property type="molecule type" value="Genomic_DNA"/>
</dbReference>
<dbReference type="PANTHER" id="PTHR21089">
    <property type="entry name" value="SHIKIMATE DEHYDROGENASE"/>
    <property type="match status" value="1"/>
</dbReference>
<evidence type="ECO:0000313" key="6">
    <source>
        <dbReference type="Proteomes" id="UP000077177"/>
    </source>
</evidence>
<dbReference type="InterPro" id="IPR022893">
    <property type="entry name" value="Shikimate_DH_fam"/>
</dbReference>
<evidence type="ECO:0000259" key="4">
    <source>
        <dbReference type="Pfam" id="PF08501"/>
    </source>
</evidence>
<dbReference type="GO" id="GO:0004764">
    <property type="term" value="F:shikimate 3-dehydrogenase (NADP+) activity"/>
    <property type="evidence" value="ECO:0007669"/>
    <property type="project" value="UniProtKB-EC"/>
</dbReference>
<evidence type="ECO:0000256" key="1">
    <source>
        <dbReference type="ARBA" id="ARBA00004871"/>
    </source>
</evidence>
<evidence type="ECO:0000256" key="2">
    <source>
        <dbReference type="ARBA" id="ARBA00023002"/>
    </source>
</evidence>
<dbReference type="Gene3D" id="3.40.50.720">
    <property type="entry name" value="NAD(P)-binding Rossmann-like Domain"/>
    <property type="match status" value="1"/>
</dbReference>
<dbReference type="GO" id="GO:0050661">
    <property type="term" value="F:NADP binding"/>
    <property type="evidence" value="ECO:0007669"/>
    <property type="project" value="TreeGrafter"/>
</dbReference>
<dbReference type="RefSeq" id="WP_066402534.1">
    <property type="nucleotide sequence ID" value="NZ_CP011390.1"/>
</dbReference>
<gene>
    <name evidence="5" type="primary">aroE</name>
    <name evidence="5" type="ORF">SY85_06280</name>
</gene>
<dbReference type="CDD" id="cd01065">
    <property type="entry name" value="NAD_bind_Shikimate_DH"/>
    <property type="match status" value="1"/>
</dbReference>
<name>A0A172TT95_9BACT</name>
<organism evidence="5 6">
    <name type="scientific">Flavisolibacter tropicus</name>
    <dbReference type="NCBI Taxonomy" id="1492898"/>
    <lineage>
        <taxon>Bacteria</taxon>
        <taxon>Pseudomonadati</taxon>
        <taxon>Bacteroidota</taxon>
        <taxon>Chitinophagia</taxon>
        <taxon>Chitinophagales</taxon>
        <taxon>Chitinophagaceae</taxon>
        <taxon>Flavisolibacter</taxon>
    </lineage>
</organism>
<comment type="pathway">
    <text evidence="1">Metabolic intermediate biosynthesis; chorismate biosynthesis; chorismate from D-erythrose 4-phosphate and phosphoenolpyruvate: step 4/7.</text>
</comment>
<proteinExistence type="predicted"/>
<dbReference type="KEGG" id="fla:SY85_06280"/>
<dbReference type="PATRIC" id="fig|1492898.3.peg.1361"/>
<dbReference type="OrthoDB" id="9792692at2"/>
<keyword evidence="3" id="KW-0028">Amino-acid biosynthesis</keyword>
<dbReference type="GO" id="GO:0009073">
    <property type="term" value="P:aromatic amino acid family biosynthetic process"/>
    <property type="evidence" value="ECO:0007669"/>
    <property type="project" value="UniProtKB-KW"/>
</dbReference>
<dbReference type="Pfam" id="PF08501">
    <property type="entry name" value="Shikimate_dh_N"/>
    <property type="match status" value="1"/>
</dbReference>
<feature type="domain" description="Shikimate dehydrogenase substrate binding N-terminal" evidence="4">
    <location>
        <begin position="6"/>
        <end position="88"/>
    </location>
</feature>
<dbReference type="PANTHER" id="PTHR21089:SF1">
    <property type="entry name" value="BIFUNCTIONAL 3-DEHYDROQUINATE DEHYDRATASE_SHIKIMATE DEHYDROGENASE, CHLOROPLASTIC"/>
    <property type="match status" value="1"/>
</dbReference>
<dbReference type="AlphaFoldDB" id="A0A172TT95"/>
<dbReference type="InterPro" id="IPR046346">
    <property type="entry name" value="Aminoacid_DH-like_N_sf"/>
</dbReference>
<reference evidence="5 6" key="2">
    <citation type="journal article" date="2016" name="Int. J. Syst. Evol. Microbiol.">
        <title>Flavisolibacter tropicus sp. nov., isolated from tropical soil.</title>
        <authorList>
            <person name="Lee J.J."/>
            <person name="Kang M.S."/>
            <person name="Kim G.S."/>
            <person name="Lee C.S."/>
            <person name="Lim S."/>
            <person name="Lee J."/>
            <person name="Roh S.H."/>
            <person name="Kang H."/>
            <person name="Ha J.M."/>
            <person name="Bae S."/>
            <person name="Jung H.Y."/>
            <person name="Kim M.K."/>
        </authorList>
    </citation>
    <scope>NUCLEOTIDE SEQUENCE [LARGE SCALE GENOMIC DNA]</scope>
    <source>
        <strain evidence="5 6">LCS9</strain>
    </source>
</reference>
<dbReference type="Gene3D" id="3.40.50.10860">
    <property type="entry name" value="Leucine Dehydrogenase, chain A, domain 1"/>
    <property type="match status" value="1"/>
</dbReference>
<dbReference type="Proteomes" id="UP000077177">
    <property type="component" value="Chromosome"/>
</dbReference>
<dbReference type="InterPro" id="IPR013708">
    <property type="entry name" value="Shikimate_DH-bd_N"/>
</dbReference>
<evidence type="ECO:0000313" key="5">
    <source>
        <dbReference type="EMBL" id="ANE50168.1"/>
    </source>
</evidence>
<dbReference type="InterPro" id="IPR036291">
    <property type="entry name" value="NAD(P)-bd_dom_sf"/>
</dbReference>